<keyword evidence="1" id="KW-0540">Nuclease</keyword>
<evidence type="ECO:0000313" key="2">
    <source>
        <dbReference type="Proteomes" id="UP001059041"/>
    </source>
</evidence>
<organism evidence="1 2">
    <name type="scientific">Triplophysa rosa</name>
    <name type="common">Cave loach</name>
    <dbReference type="NCBI Taxonomy" id="992332"/>
    <lineage>
        <taxon>Eukaryota</taxon>
        <taxon>Metazoa</taxon>
        <taxon>Chordata</taxon>
        <taxon>Craniata</taxon>
        <taxon>Vertebrata</taxon>
        <taxon>Euteleostomi</taxon>
        <taxon>Actinopterygii</taxon>
        <taxon>Neopterygii</taxon>
        <taxon>Teleostei</taxon>
        <taxon>Ostariophysi</taxon>
        <taxon>Cypriniformes</taxon>
        <taxon>Nemacheilidae</taxon>
        <taxon>Triplophysa</taxon>
    </lineage>
</organism>
<reference evidence="1" key="1">
    <citation type="submission" date="2021-02" db="EMBL/GenBank/DDBJ databases">
        <title>Comparative genomics reveals that relaxation of natural selection precedes convergent phenotypic evolution of cavefish.</title>
        <authorList>
            <person name="Peng Z."/>
        </authorList>
    </citation>
    <scope>NUCLEOTIDE SEQUENCE</scope>
    <source>
        <tissue evidence="1">Muscle</tissue>
    </source>
</reference>
<dbReference type="Gene3D" id="3.30.420.10">
    <property type="entry name" value="Ribonuclease H-like superfamily/Ribonuclease H"/>
    <property type="match status" value="1"/>
</dbReference>
<dbReference type="PANTHER" id="PTHR46628:SF1">
    <property type="entry name" value="PIRNA BIOGENESIS PROTEIN EXD1"/>
    <property type="match status" value="1"/>
</dbReference>
<proteinExistence type="predicted"/>
<dbReference type="GO" id="GO:1990923">
    <property type="term" value="C:PET complex"/>
    <property type="evidence" value="ECO:0007669"/>
    <property type="project" value="TreeGrafter"/>
</dbReference>
<dbReference type="GO" id="GO:0034587">
    <property type="term" value="P:piRNA processing"/>
    <property type="evidence" value="ECO:0007669"/>
    <property type="project" value="TreeGrafter"/>
</dbReference>
<dbReference type="EMBL" id="JAFHDT010000183">
    <property type="protein sequence ID" value="KAI7790288.1"/>
    <property type="molecule type" value="Genomic_DNA"/>
</dbReference>
<dbReference type="PANTHER" id="PTHR46628">
    <property type="entry name" value="PIRNA BIOGENESIS PROTEIN EXD1"/>
    <property type="match status" value="1"/>
</dbReference>
<gene>
    <name evidence="1" type="ORF">IRJ41_025859</name>
</gene>
<protein>
    <submittedName>
        <fullName evidence="1">Exonuclease 3'apos-5'apos domain-containing protein 1</fullName>
    </submittedName>
</protein>
<name>A0A9W7T2S0_TRIRA</name>
<keyword evidence="1" id="KW-0269">Exonuclease</keyword>
<dbReference type="AlphaFoldDB" id="A0A9W7T2S0"/>
<sequence>MASSLEQCRFLECLKRKRVKITLLDTQVMGVIHRINLNKTVILEDVQSGKKFPGVKLFFGHDIVKVHANTEEEDAMGPNSYTKTPETHLPFFCKKGRCYTMVATKNIVYLFDILLLGGRAFRNGLCMILENQYILKVTHDCRCIARCLRARFGVSLTNVFDTQVADIMLFNKDTGGFLPDRVSTLQEVVRLHLKVPTSEMFPFWAQEQCTKENPEVWYIRPCPPALLTVMAVSVIHLLPLRLVLLDALMSDYTNLVDSYMGSYQNQSVNLLHFDRNGNELPKEARELEAVRQKRLKWATHCYIVSDDGLLERSSFKPSLHS</sequence>
<dbReference type="InterPro" id="IPR036397">
    <property type="entry name" value="RNaseH_sf"/>
</dbReference>
<dbReference type="GO" id="GO:0003676">
    <property type="term" value="F:nucleic acid binding"/>
    <property type="evidence" value="ECO:0007669"/>
    <property type="project" value="InterPro"/>
</dbReference>
<dbReference type="InterPro" id="IPR012337">
    <property type="entry name" value="RNaseH-like_sf"/>
</dbReference>
<dbReference type="Proteomes" id="UP001059041">
    <property type="component" value="Unassembled WGS sequence"/>
</dbReference>
<dbReference type="GO" id="GO:0004527">
    <property type="term" value="F:exonuclease activity"/>
    <property type="evidence" value="ECO:0007669"/>
    <property type="project" value="UniProtKB-KW"/>
</dbReference>
<dbReference type="InterPro" id="IPR052144">
    <property type="entry name" value="piRNA_biogenesis_EXD1"/>
</dbReference>
<comment type="caution">
    <text evidence="1">The sequence shown here is derived from an EMBL/GenBank/DDBJ whole genome shotgun (WGS) entry which is preliminary data.</text>
</comment>
<keyword evidence="2" id="KW-1185">Reference proteome</keyword>
<evidence type="ECO:0000313" key="1">
    <source>
        <dbReference type="EMBL" id="KAI7790288.1"/>
    </source>
</evidence>
<dbReference type="SUPFAM" id="SSF53098">
    <property type="entry name" value="Ribonuclease H-like"/>
    <property type="match status" value="1"/>
</dbReference>
<keyword evidence="1" id="KW-0378">Hydrolase</keyword>
<accession>A0A9W7T2S0</accession>